<dbReference type="CDD" id="cd10432">
    <property type="entry name" value="BI-1-like_bacterial"/>
    <property type="match status" value="1"/>
</dbReference>
<proteinExistence type="inferred from homology"/>
<gene>
    <name evidence="7" type="ORF">SAMN05421779_102320</name>
</gene>
<feature type="transmembrane region" description="Helical" evidence="6">
    <location>
        <begin position="181"/>
        <end position="199"/>
    </location>
</feature>
<dbReference type="EMBL" id="FTOA01000002">
    <property type="protein sequence ID" value="SIS49294.1"/>
    <property type="molecule type" value="Genomic_DNA"/>
</dbReference>
<evidence type="ECO:0000256" key="6">
    <source>
        <dbReference type="RuleBase" id="RU004379"/>
    </source>
</evidence>
<organism evidence="7 8">
    <name type="scientific">Insolitispirillum peregrinum</name>
    <dbReference type="NCBI Taxonomy" id="80876"/>
    <lineage>
        <taxon>Bacteria</taxon>
        <taxon>Pseudomonadati</taxon>
        <taxon>Pseudomonadota</taxon>
        <taxon>Alphaproteobacteria</taxon>
        <taxon>Rhodospirillales</taxon>
        <taxon>Novispirillaceae</taxon>
        <taxon>Insolitispirillum</taxon>
    </lineage>
</organism>
<feature type="transmembrane region" description="Helical" evidence="6">
    <location>
        <begin position="125"/>
        <end position="145"/>
    </location>
</feature>
<keyword evidence="4 6" id="KW-1133">Transmembrane helix</keyword>
<feature type="transmembrane region" description="Helical" evidence="6">
    <location>
        <begin position="101"/>
        <end position="119"/>
    </location>
</feature>
<keyword evidence="3 6" id="KW-0812">Transmembrane</keyword>
<evidence type="ECO:0000313" key="7">
    <source>
        <dbReference type="EMBL" id="SIS49294.1"/>
    </source>
</evidence>
<keyword evidence="5 6" id="KW-0472">Membrane</keyword>
<dbReference type="AlphaFoldDB" id="A0A1N7JJ61"/>
<dbReference type="InterPro" id="IPR006214">
    <property type="entry name" value="Bax_inhibitor_1-related"/>
</dbReference>
<dbReference type="PANTHER" id="PTHR23291:SF50">
    <property type="entry name" value="PROTEIN LIFEGUARD 4"/>
    <property type="match status" value="1"/>
</dbReference>
<keyword evidence="8" id="KW-1185">Reference proteome</keyword>
<dbReference type="STRING" id="80876.SAMN05421779_102320"/>
<feature type="transmembrane region" description="Helical" evidence="6">
    <location>
        <begin position="31"/>
        <end position="50"/>
    </location>
</feature>
<accession>A0A1N7JJ61</accession>
<dbReference type="GO" id="GO:0005886">
    <property type="term" value="C:plasma membrane"/>
    <property type="evidence" value="ECO:0007669"/>
    <property type="project" value="TreeGrafter"/>
</dbReference>
<dbReference type="OrthoDB" id="9793828at2"/>
<evidence type="ECO:0000256" key="2">
    <source>
        <dbReference type="ARBA" id="ARBA00010350"/>
    </source>
</evidence>
<comment type="similarity">
    <text evidence="2 6">Belongs to the BI1 family.</text>
</comment>
<feature type="transmembrane region" description="Helical" evidence="6">
    <location>
        <begin position="157"/>
        <end position="175"/>
    </location>
</feature>
<evidence type="ECO:0000256" key="4">
    <source>
        <dbReference type="ARBA" id="ARBA00022989"/>
    </source>
</evidence>
<feature type="transmembrane region" description="Helical" evidence="6">
    <location>
        <begin position="220"/>
        <end position="242"/>
    </location>
</feature>
<protein>
    <recommendedName>
        <fullName evidence="9">Modulator of FtsH protease</fullName>
    </recommendedName>
</protein>
<reference evidence="7 8" key="1">
    <citation type="submission" date="2017-01" db="EMBL/GenBank/DDBJ databases">
        <authorList>
            <person name="Mah S.A."/>
            <person name="Swanson W.J."/>
            <person name="Moy G.W."/>
            <person name="Vacquier V.D."/>
        </authorList>
    </citation>
    <scope>NUCLEOTIDE SEQUENCE [LARGE SCALE GENOMIC DNA]</scope>
    <source>
        <strain evidence="7 8">DSM 11589</strain>
    </source>
</reference>
<dbReference type="Proteomes" id="UP000185678">
    <property type="component" value="Unassembled WGS sequence"/>
</dbReference>
<evidence type="ECO:0008006" key="9">
    <source>
        <dbReference type="Google" id="ProtNLM"/>
    </source>
</evidence>
<name>A0A1N7JJ61_9PROT</name>
<comment type="subcellular location">
    <subcellularLocation>
        <location evidence="1">Membrane</location>
        <topology evidence="1">Multi-pass membrane protein</topology>
    </subcellularLocation>
</comment>
<dbReference type="PANTHER" id="PTHR23291">
    <property type="entry name" value="BAX INHIBITOR-RELATED"/>
    <property type="match status" value="1"/>
</dbReference>
<sequence length="246" mass="27250">MAFQDRDYMQARSAEAAYEVDQGLRSYMLRVYNYMASAVALTGIISWLVVNTSLSGLFFVMTPKGGYAPSMLSWGAILLSIGMVFFLSFRINHMRASTAQGLFWAYATLAGIGLAPIFYTYTADSIARVFFISAGAFAGLSLYGYTTKRDLTGFGSFLIMGLIGLLIASVVNIFMQSTMMHWVISAAGVLIFAGLTAYDTQKIKEMYYEADSAEMASKKAVMGALTLYMDFINLFLMLLRFFGDRR</sequence>
<evidence type="ECO:0000256" key="1">
    <source>
        <dbReference type="ARBA" id="ARBA00004141"/>
    </source>
</evidence>
<feature type="transmembrane region" description="Helical" evidence="6">
    <location>
        <begin position="70"/>
        <end position="89"/>
    </location>
</feature>
<evidence type="ECO:0000313" key="8">
    <source>
        <dbReference type="Proteomes" id="UP000185678"/>
    </source>
</evidence>
<dbReference type="Pfam" id="PF01027">
    <property type="entry name" value="Bax1-I"/>
    <property type="match status" value="1"/>
</dbReference>
<dbReference type="RefSeq" id="WP_076399199.1">
    <property type="nucleotide sequence ID" value="NZ_FTOA01000002.1"/>
</dbReference>
<evidence type="ECO:0000256" key="5">
    <source>
        <dbReference type="ARBA" id="ARBA00023136"/>
    </source>
</evidence>
<evidence type="ECO:0000256" key="3">
    <source>
        <dbReference type="ARBA" id="ARBA00022692"/>
    </source>
</evidence>